<dbReference type="Pfam" id="PF04424">
    <property type="entry name" value="MINDY_DUB"/>
    <property type="match status" value="2"/>
</dbReference>
<comment type="catalytic activity">
    <reaction evidence="1 4">
        <text>Thiol-dependent hydrolysis of ester, thioester, amide, peptide and isopeptide bonds formed by the C-terminal Gly of ubiquitin (a 76-residue protein attached to proteins as an intracellular targeting signal).</text>
        <dbReference type="EC" id="3.4.19.12"/>
    </reaction>
</comment>
<feature type="region of interest" description="Disordered" evidence="5">
    <location>
        <begin position="531"/>
        <end position="598"/>
    </location>
</feature>
<feature type="compositionally biased region" description="Basic and acidic residues" evidence="5">
    <location>
        <begin position="86"/>
        <end position="96"/>
    </location>
</feature>
<dbReference type="Proteomes" id="UP000694570">
    <property type="component" value="Unplaced"/>
</dbReference>
<name>A0A8D1ZR84_PIG</name>
<dbReference type="Proteomes" id="UP000694725">
    <property type="component" value="Unplaced"/>
</dbReference>
<dbReference type="GO" id="GO:0004843">
    <property type="term" value="F:cysteine-type deubiquitinase activity"/>
    <property type="evidence" value="ECO:0007669"/>
    <property type="project" value="UniProtKB-UniRule"/>
</dbReference>
<feature type="domain" description="MINDY deubiquitinase" evidence="6">
    <location>
        <begin position="247"/>
        <end position="284"/>
    </location>
</feature>
<protein>
    <recommendedName>
        <fullName evidence="4">Ubiquitin carboxyl-terminal hydrolase</fullName>
        <ecNumber evidence="4">3.4.19.12</ecNumber>
    </recommendedName>
</protein>
<dbReference type="PANTHER" id="PTHR18063">
    <property type="entry name" value="NF-E2 INDUCIBLE PROTEIN"/>
    <property type="match status" value="1"/>
</dbReference>
<feature type="compositionally biased region" description="Low complexity" evidence="5">
    <location>
        <begin position="531"/>
        <end position="567"/>
    </location>
</feature>
<feature type="compositionally biased region" description="Basic and acidic residues" evidence="5">
    <location>
        <begin position="574"/>
        <end position="598"/>
    </location>
</feature>
<evidence type="ECO:0000256" key="2">
    <source>
        <dbReference type="ARBA" id="ARBA00006616"/>
    </source>
</evidence>
<dbReference type="PANTHER" id="PTHR18063:SF8">
    <property type="entry name" value="UBIQUITIN CARBOXYL-TERMINAL HYDROLASE MINDY-2"/>
    <property type="match status" value="1"/>
</dbReference>
<evidence type="ECO:0000256" key="1">
    <source>
        <dbReference type="ARBA" id="ARBA00000707"/>
    </source>
</evidence>
<feature type="compositionally biased region" description="Low complexity" evidence="5">
    <location>
        <begin position="136"/>
        <end position="163"/>
    </location>
</feature>
<dbReference type="GO" id="GO:0006508">
    <property type="term" value="P:proteolysis"/>
    <property type="evidence" value="ECO:0007669"/>
    <property type="project" value="UniProtKB-KW"/>
</dbReference>
<proteinExistence type="inferred from homology"/>
<dbReference type="EC" id="3.4.19.12" evidence="4"/>
<keyword evidence="4" id="KW-0833">Ubl conjugation pathway</keyword>
<dbReference type="Ensembl" id="ENSSSCT00030080618.1">
    <property type="protein sequence ID" value="ENSSSCP00030036959.1"/>
    <property type="gene ID" value="ENSSSCG00030057796.1"/>
</dbReference>
<evidence type="ECO:0000256" key="3">
    <source>
        <dbReference type="ARBA" id="ARBA00022807"/>
    </source>
</evidence>
<dbReference type="Ensembl" id="ENSSSCT00040089706.1">
    <property type="protein sequence ID" value="ENSSSCP00040039426.1"/>
    <property type="gene ID" value="ENSSSCG00040065669.1"/>
</dbReference>
<organism evidence="7 8">
    <name type="scientific">Sus scrofa</name>
    <name type="common">Pig</name>
    <dbReference type="NCBI Taxonomy" id="9823"/>
    <lineage>
        <taxon>Eukaryota</taxon>
        <taxon>Metazoa</taxon>
        <taxon>Chordata</taxon>
        <taxon>Craniata</taxon>
        <taxon>Vertebrata</taxon>
        <taxon>Euteleostomi</taxon>
        <taxon>Mammalia</taxon>
        <taxon>Eutheria</taxon>
        <taxon>Laurasiatheria</taxon>
        <taxon>Artiodactyla</taxon>
        <taxon>Suina</taxon>
        <taxon>Suidae</taxon>
        <taxon>Sus</taxon>
    </lineage>
</organism>
<evidence type="ECO:0000259" key="6">
    <source>
        <dbReference type="Pfam" id="PF04424"/>
    </source>
</evidence>
<accession>A0A8D1ZR84</accession>
<dbReference type="GO" id="GO:1990380">
    <property type="term" value="F:K48-linked deubiquitinase activity"/>
    <property type="evidence" value="ECO:0007669"/>
    <property type="project" value="UniProtKB-UniRule"/>
</dbReference>
<comment type="similarity">
    <text evidence="2 4">Belongs to the MINDY deubiquitinase family. FAM63 subfamily.</text>
</comment>
<feature type="compositionally biased region" description="Acidic residues" evidence="5">
    <location>
        <begin position="220"/>
        <end position="229"/>
    </location>
</feature>
<dbReference type="GO" id="GO:0140934">
    <property type="term" value="F:histone deubiquitinase activity"/>
    <property type="evidence" value="ECO:0007669"/>
    <property type="project" value="UniProtKB-UniRule"/>
</dbReference>
<keyword evidence="4" id="KW-0378">Hydrolase</keyword>
<dbReference type="Ensembl" id="ENSSSCT00065088956.1">
    <property type="protein sequence ID" value="ENSSSCP00065038900.1"/>
    <property type="gene ID" value="ENSSSCG00065064814.1"/>
</dbReference>
<feature type="domain" description="MINDY deubiquitinase" evidence="6">
    <location>
        <begin position="285"/>
        <end position="457"/>
    </location>
</feature>
<keyword evidence="4" id="KW-0645">Protease</keyword>
<feature type="compositionally biased region" description="Low complexity" evidence="5">
    <location>
        <begin position="45"/>
        <end position="70"/>
    </location>
</feature>
<keyword evidence="3 4" id="KW-0788">Thiol protease</keyword>
<comment type="function">
    <text evidence="4">Hydrolase that can specifically remove 'Lys-48'-linked conjugated ubiquitin from proteins. Has exodeubiquitinase activity and has a preference for long polyubiquitin chains. May play a regulatory role at the level of protein turnover.</text>
</comment>
<dbReference type="AlphaFoldDB" id="A0A8D1ZR84"/>
<dbReference type="InterPro" id="IPR033979">
    <property type="entry name" value="MINDY_domain"/>
</dbReference>
<evidence type="ECO:0000256" key="4">
    <source>
        <dbReference type="RuleBase" id="RU367139"/>
    </source>
</evidence>
<reference evidence="7" key="1">
    <citation type="submission" date="2025-05" db="UniProtKB">
        <authorList>
            <consortium name="Ensembl"/>
        </authorList>
    </citation>
    <scope>IDENTIFICATION</scope>
</reference>
<dbReference type="GO" id="GO:0036435">
    <property type="term" value="F:K48-linked polyubiquitin modification-dependent protein binding"/>
    <property type="evidence" value="ECO:0007669"/>
    <property type="project" value="UniProtKB-UniRule"/>
</dbReference>
<dbReference type="Proteomes" id="UP000694722">
    <property type="component" value="Unplaced"/>
</dbReference>
<evidence type="ECO:0000313" key="7">
    <source>
        <dbReference type="Ensembl" id="ENSSSCP00065038900.1"/>
    </source>
</evidence>
<evidence type="ECO:0000313" key="8">
    <source>
        <dbReference type="Proteomes" id="UP000694725"/>
    </source>
</evidence>
<feature type="compositionally biased region" description="Low complexity" evidence="5">
    <location>
        <begin position="170"/>
        <end position="191"/>
    </location>
</feature>
<feature type="region of interest" description="Disordered" evidence="5">
    <location>
        <begin position="1"/>
        <end position="229"/>
    </location>
</feature>
<dbReference type="InterPro" id="IPR007518">
    <property type="entry name" value="MINDY"/>
</dbReference>
<evidence type="ECO:0000256" key="5">
    <source>
        <dbReference type="SAM" id="MobiDB-lite"/>
    </source>
</evidence>
<sequence length="598" mass="64182">MESGPESLQPVEHGVATGPVPETGSPQEGRQDTRLSAGDGPGVWAAESSGGNGQGAAAAGRSLSDSVSPSGSPPVLVPCSSLPSVDLKESDLESRAAQKAPLRGQHKVTASPEIAEAGAGHGLGPAGDAGARRDPAGTCGAGSTAAGFEEPSSGGGLSSSCSDPSPPGESPSLDSLESFSNLHSFPSSSEFNSEEGAENRVPEEEEGAAVLPGAVPLCREEEEEEEEEGEAAQVLAASKERFPGQSVYHIKWIQWKEENTPIITQNENGPCPLLAILNVLLLAWKNMSDAMAVLHKLQTGLDVNVKFTGVRVFEYTPECIVFDLLDIPLYHGWLVDPQIADIVRAVGNCSYNQLVEKIISCKQSDNSELVSEGFVAEQFLNNTATQLTYHGLCELTSTVQEGELCVFFRNNHFSTMTKYKGLLYLLVTDQGFLTEEKVVWESLHNVDGDGNFCDSEFHLRPPSDPETVYRGQQDQIDQDYLMALSLQQEQQSQEINWEQIPEGISDLELAKKLQEEEDRRASQYYQEQEQAAAAASVSASVSASAPASTSASAQAQQSQPAQASPSSGRQSGNSERKRKEPREKDKEKEKEKNSCVIL</sequence>